<evidence type="ECO:0000313" key="1">
    <source>
        <dbReference type="EMBL" id="SON53167.1"/>
    </source>
</evidence>
<name>A0A2N8ZMR7_9VIBR</name>
<dbReference type="AlphaFoldDB" id="A0A2N8ZMR7"/>
<reference evidence="1 2" key="1">
    <citation type="submission" date="2017-10" db="EMBL/GenBank/DDBJ databases">
        <authorList>
            <person name="Banno H."/>
            <person name="Chua N.-H."/>
        </authorList>
    </citation>
    <scope>NUCLEOTIDE SEQUENCE [LARGE SCALE GENOMIC DNA]</scope>
    <source>
        <strain evidence="1">Vibrio tapetis CECT4600</strain>
    </source>
</reference>
<proteinExistence type="predicted"/>
<dbReference type="EMBL" id="LT960612">
    <property type="protein sequence ID" value="SON53167.1"/>
    <property type="molecule type" value="Genomic_DNA"/>
</dbReference>
<sequence>MHVFRHKSLYFLFPDPLISLCTESPEHKSSRGQIKSALGNKTGNRVSYRKFLVECAFDKRYVTTLLAVQRFHLCSDHPFRDAVEEN</sequence>
<accession>A0A2N8ZMR7</accession>
<gene>
    <name evidence="1" type="ORF">VTAP4600_B1556</name>
</gene>
<evidence type="ECO:0000313" key="2">
    <source>
        <dbReference type="Proteomes" id="UP000235828"/>
    </source>
</evidence>
<protein>
    <submittedName>
        <fullName evidence="1">Uncharacterized protein</fullName>
    </submittedName>
</protein>
<dbReference type="KEGG" id="vta:B1556"/>
<keyword evidence="2" id="KW-1185">Reference proteome</keyword>
<dbReference type="Proteomes" id="UP000235828">
    <property type="component" value="Chromosome B"/>
</dbReference>
<organism evidence="1 2">
    <name type="scientific">Vibrio tapetis subsp. tapetis</name>
    <dbReference type="NCBI Taxonomy" id="1671868"/>
    <lineage>
        <taxon>Bacteria</taxon>
        <taxon>Pseudomonadati</taxon>
        <taxon>Pseudomonadota</taxon>
        <taxon>Gammaproteobacteria</taxon>
        <taxon>Vibrionales</taxon>
        <taxon>Vibrionaceae</taxon>
        <taxon>Vibrio</taxon>
    </lineage>
</organism>